<evidence type="ECO:0000313" key="2">
    <source>
        <dbReference type="EnsemblMetazoa" id="ISCW021432-PA"/>
    </source>
</evidence>
<dbReference type="PaxDb" id="6945-B7Q9G2"/>
<dbReference type="InParanoid" id="B7Q9G2"/>
<accession>B7Q9G2</accession>
<keyword evidence="3" id="KW-1185">Reference proteome</keyword>
<organism>
    <name type="scientific">Ixodes scapularis</name>
    <name type="common">Black-legged tick</name>
    <name type="synonym">Deer tick</name>
    <dbReference type="NCBI Taxonomy" id="6945"/>
    <lineage>
        <taxon>Eukaryota</taxon>
        <taxon>Metazoa</taxon>
        <taxon>Ecdysozoa</taxon>
        <taxon>Arthropoda</taxon>
        <taxon>Chelicerata</taxon>
        <taxon>Arachnida</taxon>
        <taxon>Acari</taxon>
        <taxon>Parasitiformes</taxon>
        <taxon>Ixodida</taxon>
        <taxon>Ixodoidea</taxon>
        <taxon>Ixodidae</taxon>
        <taxon>Ixodinae</taxon>
        <taxon>Ixodes</taxon>
    </lineage>
</organism>
<dbReference type="VEuPathDB" id="VectorBase:ISCI021432"/>
<dbReference type="AlphaFoldDB" id="B7Q9G2"/>
<dbReference type="Proteomes" id="UP000001555">
    <property type="component" value="Unassembled WGS sequence"/>
</dbReference>
<reference evidence="1 3" key="1">
    <citation type="submission" date="2008-03" db="EMBL/GenBank/DDBJ databases">
        <title>Annotation of Ixodes scapularis.</title>
        <authorList>
            <consortium name="Ixodes scapularis Genome Project Consortium"/>
            <person name="Caler E."/>
            <person name="Hannick L.I."/>
            <person name="Bidwell S."/>
            <person name="Joardar V."/>
            <person name="Thiagarajan M."/>
            <person name="Amedeo P."/>
            <person name="Galinsky K.J."/>
            <person name="Schobel S."/>
            <person name="Inman J."/>
            <person name="Hostetler J."/>
            <person name="Miller J."/>
            <person name="Hammond M."/>
            <person name="Megy K."/>
            <person name="Lawson D."/>
            <person name="Kodira C."/>
            <person name="Sutton G."/>
            <person name="Meyer J."/>
            <person name="Hill C.A."/>
            <person name="Birren B."/>
            <person name="Nene V."/>
            <person name="Collins F."/>
            <person name="Alarcon-Chaidez F."/>
            <person name="Wikel S."/>
            <person name="Strausberg R."/>
        </authorList>
    </citation>
    <scope>NUCLEOTIDE SEQUENCE [LARGE SCALE GENOMIC DNA]</scope>
    <source>
        <strain evidence="3">Wikel</strain>
        <strain evidence="1">Wikel colony</strain>
    </source>
</reference>
<sequence>MGKVCCIGIKCPPPCPTQLYFILDRKLLFSRCASNDERYSLEPSVSNGNQLPNTIITAVLREGVAGLTFCYTSRTLLISVSQHCTIPGGIPKYKKCVFCSDCFSNAELLQSVGVCDLLGKKEGSHYRVCIFCLPWTRPLQFTESLVVKAKSHSVPFLACNRVDTYSKKRATYCAALGENLDKPLGLLTLFQIFVPLWVDAKFCDEKGNVASF</sequence>
<protein>
    <submittedName>
        <fullName evidence="1 2">Uncharacterized protein</fullName>
    </submittedName>
</protein>
<dbReference type="EMBL" id="DS888704">
    <property type="protein sequence ID" value="EEC15484.1"/>
    <property type="molecule type" value="Genomic_DNA"/>
</dbReference>
<dbReference type="EMBL" id="ABJB010236867">
    <property type="status" value="NOT_ANNOTATED_CDS"/>
    <property type="molecule type" value="Genomic_DNA"/>
</dbReference>
<gene>
    <name evidence="1" type="ORF">IscW_ISCW021432</name>
</gene>
<reference evidence="2" key="2">
    <citation type="submission" date="2020-05" db="UniProtKB">
        <authorList>
            <consortium name="EnsemblMetazoa"/>
        </authorList>
    </citation>
    <scope>IDENTIFICATION</scope>
    <source>
        <strain evidence="2">wikel</strain>
    </source>
</reference>
<dbReference type="EnsemblMetazoa" id="ISCW021432-RA">
    <property type="protein sequence ID" value="ISCW021432-PA"/>
    <property type="gene ID" value="ISCW021432"/>
</dbReference>
<evidence type="ECO:0000313" key="3">
    <source>
        <dbReference type="Proteomes" id="UP000001555"/>
    </source>
</evidence>
<evidence type="ECO:0000313" key="1">
    <source>
        <dbReference type="EMBL" id="EEC15484.1"/>
    </source>
</evidence>
<proteinExistence type="predicted"/>
<dbReference type="HOGENOM" id="CLU_1300915_0_0_1"/>
<name>B7Q9G2_IXOSC</name>
<dbReference type="VEuPathDB" id="VectorBase:ISCW021432"/>